<accession>A0A5N5LXS4</accession>
<name>A0A5N5LXS4_9ROSI</name>
<dbReference type="PANTHER" id="PTHR33696">
    <property type="entry name" value="T22J18.15-RELATED"/>
    <property type="match status" value="1"/>
</dbReference>
<evidence type="ECO:0000313" key="2">
    <source>
        <dbReference type="EMBL" id="KAB5547480.1"/>
    </source>
</evidence>
<dbReference type="AlphaFoldDB" id="A0A5N5LXS4"/>
<proteinExistence type="predicted"/>
<reference evidence="3" key="1">
    <citation type="journal article" date="2019" name="Gigascience">
        <title>De novo genome assembly of the endangered Acer yangbiense, a plant species with extremely small populations endemic to Yunnan Province, China.</title>
        <authorList>
            <person name="Yang J."/>
            <person name="Wariss H.M."/>
            <person name="Tao L."/>
            <person name="Zhang R."/>
            <person name="Yun Q."/>
            <person name="Hollingsworth P."/>
            <person name="Dao Z."/>
            <person name="Luo G."/>
            <person name="Guo H."/>
            <person name="Ma Y."/>
            <person name="Sun W."/>
        </authorList>
    </citation>
    <scope>NUCLEOTIDE SEQUENCE [LARGE SCALE GENOMIC DNA]</scope>
    <source>
        <strain evidence="3">cv. br00</strain>
    </source>
</reference>
<protein>
    <submittedName>
        <fullName evidence="2">Uncharacterized protein</fullName>
    </submittedName>
</protein>
<dbReference type="EMBL" id="VDCV01000007">
    <property type="protein sequence ID" value="KAB5547480.1"/>
    <property type="molecule type" value="Genomic_DNA"/>
</dbReference>
<evidence type="ECO:0000313" key="3">
    <source>
        <dbReference type="Proteomes" id="UP000326939"/>
    </source>
</evidence>
<dbReference type="Proteomes" id="UP000326939">
    <property type="component" value="Chromosome 7"/>
</dbReference>
<comment type="caution">
    <text evidence="2">The sequence shown here is derived from an EMBL/GenBank/DDBJ whole genome shotgun (WGS) entry which is preliminary data.</text>
</comment>
<keyword evidence="3" id="KW-1185">Reference proteome</keyword>
<gene>
    <name evidence="2" type="ORF">DKX38_010886</name>
</gene>
<feature type="region of interest" description="Disordered" evidence="1">
    <location>
        <begin position="57"/>
        <end position="76"/>
    </location>
</feature>
<organism evidence="2 3">
    <name type="scientific">Salix brachista</name>
    <dbReference type="NCBI Taxonomy" id="2182728"/>
    <lineage>
        <taxon>Eukaryota</taxon>
        <taxon>Viridiplantae</taxon>
        <taxon>Streptophyta</taxon>
        <taxon>Embryophyta</taxon>
        <taxon>Tracheophyta</taxon>
        <taxon>Spermatophyta</taxon>
        <taxon>Magnoliopsida</taxon>
        <taxon>eudicotyledons</taxon>
        <taxon>Gunneridae</taxon>
        <taxon>Pentapetalae</taxon>
        <taxon>rosids</taxon>
        <taxon>fabids</taxon>
        <taxon>Malpighiales</taxon>
        <taxon>Salicaceae</taxon>
        <taxon>Saliceae</taxon>
        <taxon>Salix</taxon>
    </lineage>
</organism>
<sequence length="401" mass="44870">MSHRKIYSQGSIPFSWEDSPGVSKFIHTVDIGLNAVNLSSPILFPRDSDTPDKVISGSHGMKIPLPPCASANMEPPRRSKSMKGFRWWQEDPFLAAFKECTKNARNGRLSGESKKQRKSRLIFSCKSSCDVQDDNLVRLADLPAIPRDRFRTEIDPRLKNISQQVILTRNLKHSYQEEAVAARRVESKTPMPPPSSAKPFVPSQQVFSRIGVPALEKIYTDAKPQARAETRTKIVRLLSVAGPEFEFMCPLSDLRGLPGGQATRVASVWSPGNSISMLNSDFFSVHILEATYQLGLEWIEQCISHTGQQRINDQCVFWKLKVLYSAAAMEGLPSSLTRVPTVLMSCLHMPFPQLKPWENKAFNSNKAGENNFNSSIKDAYRSIGARMADTYSVGISQVFTF</sequence>
<evidence type="ECO:0000256" key="1">
    <source>
        <dbReference type="SAM" id="MobiDB-lite"/>
    </source>
</evidence>
<dbReference type="PANTHER" id="PTHR33696:SF20">
    <property type="entry name" value="DUF688 FAMILY PROTEIN"/>
    <property type="match status" value="1"/>
</dbReference>